<reference evidence="1" key="1">
    <citation type="submission" date="2017-02" db="EMBL/GenBank/DDBJ databases">
        <title>Delving into the versatile metabolic prowess of the omnipresent phylum Bacteroidetes.</title>
        <authorList>
            <person name="Nobu M.K."/>
            <person name="Mei R."/>
            <person name="Narihiro T."/>
            <person name="Kuroda K."/>
            <person name="Liu W.-T."/>
        </authorList>
    </citation>
    <scope>NUCLEOTIDE SEQUENCE</scope>
    <source>
        <strain evidence="1">ADurb.Bin160</strain>
    </source>
</reference>
<dbReference type="EMBL" id="MWDB01000013">
    <property type="protein sequence ID" value="OQB41629.1"/>
    <property type="molecule type" value="Genomic_DNA"/>
</dbReference>
<organism evidence="1">
    <name type="scientific">candidate division CPR1 bacterium ADurb.Bin160</name>
    <dbReference type="NCBI Taxonomy" id="1852826"/>
    <lineage>
        <taxon>Bacteria</taxon>
        <taxon>candidate division CPR1</taxon>
    </lineage>
</organism>
<sequence>MYEYLINTFRTNEEEFDKIFDKINLAARARLAAKFAKETVLRKNILV</sequence>
<evidence type="ECO:0000313" key="1">
    <source>
        <dbReference type="EMBL" id="OQB41629.1"/>
    </source>
</evidence>
<gene>
    <name evidence="1" type="ORF">BWY04_00725</name>
</gene>
<comment type="caution">
    <text evidence="1">The sequence shown here is derived from an EMBL/GenBank/DDBJ whole genome shotgun (WGS) entry which is preliminary data.</text>
</comment>
<accession>A0A1V5ZN26</accession>
<protein>
    <submittedName>
        <fullName evidence="1">Uncharacterized protein</fullName>
    </submittedName>
</protein>
<dbReference type="Proteomes" id="UP000485621">
    <property type="component" value="Unassembled WGS sequence"/>
</dbReference>
<name>A0A1V5ZN26_9BACT</name>
<dbReference type="AlphaFoldDB" id="A0A1V5ZN26"/>
<proteinExistence type="predicted"/>